<keyword evidence="3" id="KW-1185">Reference proteome</keyword>
<dbReference type="InterPro" id="IPR036388">
    <property type="entry name" value="WH-like_DNA-bd_sf"/>
</dbReference>
<sequence length="108" mass="11946">MSELSVGRAFELLANERRRVIICCLDRTDSAQKQSVLATQVAALEAEVSPDRVDDEHVRDVSVMLKHLHLPKLEASGVVSVDRQSRTVISTAEVSFLATLLQCAERQT</sequence>
<protein>
    <recommendedName>
        <fullName evidence="1">DUF7344 domain-containing protein</fullName>
    </recommendedName>
</protein>
<dbReference type="Gene3D" id="1.10.10.10">
    <property type="entry name" value="Winged helix-like DNA-binding domain superfamily/Winged helix DNA-binding domain"/>
    <property type="match status" value="1"/>
</dbReference>
<evidence type="ECO:0000259" key="1">
    <source>
        <dbReference type="Pfam" id="PF24035"/>
    </source>
</evidence>
<dbReference type="Proteomes" id="UP001597085">
    <property type="component" value="Unassembled WGS sequence"/>
</dbReference>
<organism evidence="2 3">
    <name type="scientific">Halobellus rarus</name>
    <dbReference type="NCBI Taxonomy" id="1126237"/>
    <lineage>
        <taxon>Archaea</taxon>
        <taxon>Methanobacteriati</taxon>
        <taxon>Methanobacteriota</taxon>
        <taxon>Stenosarchaea group</taxon>
        <taxon>Halobacteria</taxon>
        <taxon>Halobacteriales</taxon>
        <taxon>Haloferacaceae</taxon>
        <taxon>Halobellus</taxon>
    </lineage>
</organism>
<dbReference type="RefSeq" id="WP_256422222.1">
    <property type="nucleotide sequence ID" value="NZ_JANHDI010000011.1"/>
</dbReference>
<gene>
    <name evidence="2" type="ORF">ACFSBX_16175</name>
</gene>
<comment type="caution">
    <text evidence="2">The sequence shown here is derived from an EMBL/GenBank/DDBJ whole genome shotgun (WGS) entry which is preliminary data.</text>
</comment>
<dbReference type="EMBL" id="JBHUDK010000015">
    <property type="protein sequence ID" value="MFD1600482.1"/>
    <property type="molecule type" value="Genomic_DNA"/>
</dbReference>
<dbReference type="Pfam" id="PF24035">
    <property type="entry name" value="DUF7344"/>
    <property type="match status" value="1"/>
</dbReference>
<evidence type="ECO:0000313" key="3">
    <source>
        <dbReference type="Proteomes" id="UP001597085"/>
    </source>
</evidence>
<dbReference type="InterPro" id="IPR055768">
    <property type="entry name" value="DUF7344"/>
</dbReference>
<dbReference type="AlphaFoldDB" id="A0ABD6CS77"/>
<evidence type="ECO:0000313" key="2">
    <source>
        <dbReference type="EMBL" id="MFD1600482.1"/>
    </source>
</evidence>
<proteinExistence type="predicted"/>
<name>A0ABD6CS77_9EURY</name>
<feature type="domain" description="DUF7344" evidence="1">
    <location>
        <begin position="10"/>
        <end position="88"/>
    </location>
</feature>
<reference evidence="2 3" key="1">
    <citation type="journal article" date="2019" name="Int. J. Syst. Evol. Microbiol.">
        <title>The Global Catalogue of Microorganisms (GCM) 10K type strain sequencing project: providing services to taxonomists for standard genome sequencing and annotation.</title>
        <authorList>
            <consortium name="The Broad Institute Genomics Platform"/>
            <consortium name="The Broad Institute Genome Sequencing Center for Infectious Disease"/>
            <person name="Wu L."/>
            <person name="Ma J."/>
        </authorList>
    </citation>
    <scope>NUCLEOTIDE SEQUENCE [LARGE SCALE GENOMIC DNA]</scope>
    <source>
        <strain evidence="2 3">CGMCC 1.12121</strain>
    </source>
</reference>
<accession>A0ABD6CS77</accession>